<dbReference type="HAMAP" id="MF_00111">
    <property type="entry name" value="MurA"/>
    <property type="match status" value="1"/>
</dbReference>
<keyword evidence="6 12" id="KW-0133">Cell shape</keyword>
<dbReference type="GO" id="GO:0008760">
    <property type="term" value="F:UDP-N-acetylglucosamine 1-carboxyvinyltransferase activity"/>
    <property type="evidence" value="ECO:0007669"/>
    <property type="project" value="UniProtKB-UniRule"/>
</dbReference>
<dbReference type="GO" id="GO:0005737">
    <property type="term" value="C:cytoplasm"/>
    <property type="evidence" value="ECO:0007669"/>
    <property type="project" value="UniProtKB-SubCell"/>
</dbReference>
<comment type="function">
    <text evidence="12">Cell wall formation. Adds enolpyruvyl to UDP-N-acetylglucosamine.</text>
</comment>
<feature type="binding site" evidence="12">
    <location>
        <position position="330"/>
    </location>
    <ligand>
        <name>UDP-N-acetyl-alpha-D-glucosamine</name>
        <dbReference type="ChEBI" id="CHEBI:57705"/>
    </ligand>
</feature>
<keyword evidence="4 12" id="KW-0132">Cell division</keyword>
<keyword evidence="5 12" id="KW-0808">Transferase</keyword>
<evidence type="ECO:0000256" key="10">
    <source>
        <dbReference type="ARBA" id="ARBA00038367"/>
    </source>
</evidence>
<evidence type="ECO:0000259" key="13">
    <source>
        <dbReference type="Pfam" id="PF00275"/>
    </source>
</evidence>
<evidence type="ECO:0000256" key="5">
    <source>
        <dbReference type="ARBA" id="ARBA00022679"/>
    </source>
</evidence>
<evidence type="ECO:0000256" key="3">
    <source>
        <dbReference type="ARBA" id="ARBA00022490"/>
    </source>
</evidence>
<comment type="caution">
    <text evidence="12">Lacks conserved residue(s) required for the propagation of feature annotation.</text>
</comment>
<dbReference type="GO" id="GO:0071555">
    <property type="term" value="P:cell wall organization"/>
    <property type="evidence" value="ECO:0007669"/>
    <property type="project" value="UniProtKB-KW"/>
</dbReference>
<dbReference type="EMBL" id="FTOD01000002">
    <property type="protein sequence ID" value="SIS50929.1"/>
    <property type="molecule type" value="Genomic_DNA"/>
</dbReference>
<dbReference type="NCBIfam" id="NF006873">
    <property type="entry name" value="PRK09369.1"/>
    <property type="match status" value="1"/>
</dbReference>
<evidence type="ECO:0000256" key="12">
    <source>
        <dbReference type="HAMAP-Rule" id="MF_00111"/>
    </source>
</evidence>
<comment type="subcellular location">
    <subcellularLocation>
        <location evidence="1 12">Cytoplasm</location>
    </subcellularLocation>
</comment>
<evidence type="ECO:0000313" key="15">
    <source>
        <dbReference type="Proteomes" id="UP000186795"/>
    </source>
</evidence>
<dbReference type="RefSeq" id="WP_009710435.1">
    <property type="nucleotide sequence ID" value="NZ_CP048103.1"/>
</dbReference>
<comment type="pathway">
    <text evidence="2 12">Cell wall biogenesis; peptidoglycan biosynthesis.</text>
</comment>
<keyword evidence="9 12" id="KW-0961">Cell wall biogenesis/degradation</keyword>
<dbReference type="AlphaFoldDB" id="A0A1N7JNJ8"/>
<keyword evidence="8 12" id="KW-0131">Cell cycle</keyword>
<evidence type="ECO:0000256" key="9">
    <source>
        <dbReference type="ARBA" id="ARBA00023316"/>
    </source>
</evidence>
<evidence type="ECO:0000256" key="11">
    <source>
        <dbReference type="ARBA" id="ARBA00047527"/>
    </source>
</evidence>
<dbReference type="InterPro" id="IPR013792">
    <property type="entry name" value="RNA3'P_cycl/enolpyr_Trfase_a/b"/>
</dbReference>
<feature type="binding site" evidence="12">
    <location>
        <begin position="22"/>
        <end position="23"/>
    </location>
    <ligand>
        <name>phosphoenolpyruvate</name>
        <dbReference type="ChEBI" id="CHEBI:58702"/>
    </ligand>
</feature>
<sequence>MDKIIVRGGNRLKGRVKVHGAKNAVLPIIAASILPSRGDIVIRDVPMLEDVKTITQLLTSLGVTTDLDTDNETIRIQAESVGNTEAPYDLVRRMRASFLVMGPLLARKKHARIPLPGGCAIGSRPIDQHLKGFEAMGAEFTIGQGFIEGTVPRRLHGARIYLDVASVGATENIIMAAALAEGRTVIENAACEPEIVDLANFINAMGGRVRGAGTDTIRIDGVDFLRGTEYTVIPDRIEAGTYMVAAAISRGEVFVEGAISDHLNPLIAKMREMGVEILEGANGIHVRADQPLKPVDVKTLPYPGFPTDMQSQMMALLLTTKGNSMLTETVFENRFMHVEEMKRMGGHMKIDGRSVLIEGGHPLSGAQVKATDLRAGAAMVLVGLVAKGTTEVTELHHIDRGYVGLVEKLRALGADIERVTVETEEVDVQHSYA</sequence>
<evidence type="ECO:0000256" key="6">
    <source>
        <dbReference type="ARBA" id="ARBA00022960"/>
    </source>
</evidence>
<feature type="binding site" evidence="12">
    <location>
        <position position="308"/>
    </location>
    <ligand>
        <name>UDP-N-acetyl-alpha-D-glucosamine</name>
        <dbReference type="ChEBI" id="CHEBI:57705"/>
    </ligand>
</feature>
<dbReference type="PANTHER" id="PTHR43783:SF1">
    <property type="entry name" value="UDP-N-ACETYLGLUCOSAMINE 1-CARBOXYVINYLTRANSFERASE"/>
    <property type="match status" value="1"/>
</dbReference>
<dbReference type="GO" id="GO:0008360">
    <property type="term" value="P:regulation of cell shape"/>
    <property type="evidence" value="ECO:0007669"/>
    <property type="project" value="UniProtKB-KW"/>
</dbReference>
<evidence type="ECO:0000313" key="14">
    <source>
        <dbReference type="EMBL" id="SIS50929.1"/>
    </source>
</evidence>
<dbReference type="FunFam" id="3.65.10.10:FF:000001">
    <property type="entry name" value="UDP-N-acetylglucosamine 1-carboxyvinyltransferase"/>
    <property type="match status" value="1"/>
</dbReference>
<name>A0A1N7JNJ8_9BACL</name>
<dbReference type="Pfam" id="PF00275">
    <property type="entry name" value="EPSP_synthase"/>
    <property type="match status" value="1"/>
</dbReference>
<evidence type="ECO:0000256" key="8">
    <source>
        <dbReference type="ARBA" id="ARBA00023306"/>
    </source>
</evidence>
<accession>A0A1N7JNJ8</accession>
<dbReference type="InterPro" id="IPR050068">
    <property type="entry name" value="MurA_subfamily"/>
</dbReference>
<evidence type="ECO:0000256" key="7">
    <source>
        <dbReference type="ARBA" id="ARBA00022984"/>
    </source>
</evidence>
<keyword evidence="3 12" id="KW-0963">Cytoplasm</keyword>
<dbReference type="InterPro" id="IPR036968">
    <property type="entry name" value="Enolpyruvate_Tfrase_sf"/>
</dbReference>
<evidence type="ECO:0000256" key="4">
    <source>
        <dbReference type="ARBA" id="ARBA00022618"/>
    </source>
</evidence>
<dbReference type="GO" id="GO:0019277">
    <property type="term" value="P:UDP-N-acetylgalactosamine biosynthetic process"/>
    <property type="evidence" value="ECO:0007669"/>
    <property type="project" value="InterPro"/>
</dbReference>
<reference evidence="15" key="1">
    <citation type="submission" date="2017-01" db="EMBL/GenBank/DDBJ databases">
        <authorList>
            <person name="Varghese N."/>
            <person name="Submissions S."/>
        </authorList>
    </citation>
    <scope>NUCLEOTIDE SEQUENCE [LARGE SCALE GENOMIC DNA]</scope>
    <source>
        <strain evidence="15">DSM 45196</strain>
    </source>
</reference>
<dbReference type="Proteomes" id="UP000186795">
    <property type="component" value="Unassembled WGS sequence"/>
</dbReference>
<dbReference type="UniPathway" id="UPA00219"/>
<dbReference type="GO" id="GO:0009252">
    <property type="term" value="P:peptidoglycan biosynthetic process"/>
    <property type="evidence" value="ECO:0007669"/>
    <property type="project" value="UniProtKB-UniRule"/>
</dbReference>
<comment type="catalytic activity">
    <reaction evidence="11 12">
        <text>phosphoenolpyruvate + UDP-N-acetyl-alpha-D-glucosamine = UDP-N-acetyl-3-O-(1-carboxyvinyl)-alpha-D-glucosamine + phosphate</text>
        <dbReference type="Rhea" id="RHEA:18681"/>
        <dbReference type="ChEBI" id="CHEBI:43474"/>
        <dbReference type="ChEBI" id="CHEBI:57705"/>
        <dbReference type="ChEBI" id="CHEBI:58702"/>
        <dbReference type="ChEBI" id="CHEBI:68483"/>
        <dbReference type="EC" id="2.5.1.7"/>
    </reaction>
</comment>
<dbReference type="CDD" id="cd01555">
    <property type="entry name" value="UdpNAET"/>
    <property type="match status" value="1"/>
</dbReference>
<dbReference type="NCBIfam" id="TIGR01072">
    <property type="entry name" value="murA"/>
    <property type="match status" value="1"/>
</dbReference>
<organism evidence="14 15">
    <name type="scientific">Kroppenstedtia eburnea</name>
    <dbReference type="NCBI Taxonomy" id="714067"/>
    <lineage>
        <taxon>Bacteria</taxon>
        <taxon>Bacillati</taxon>
        <taxon>Bacillota</taxon>
        <taxon>Bacilli</taxon>
        <taxon>Bacillales</taxon>
        <taxon>Thermoactinomycetaceae</taxon>
        <taxon>Kroppenstedtia</taxon>
    </lineage>
</organism>
<dbReference type="GO" id="GO:0051301">
    <property type="term" value="P:cell division"/>
    <property type="evidence" value="ECO:0007669"/>
    <property type="project" value="UniProtKB-KW"/>
</dbReference>
<evidence type="ECO:0000256" key="1">
    <source>
        <dbReference type="ARBA" id="ARBA00004496"/>
    </source>
</evidence>
<dbReference type="SUPFAM" id="SSF55205">
    <property type="entry name" value="EPT/RTPC-like"/>
    <property type="match status" value="1"/>
</dbReference>
<proteinExistence type="inferred from homology"/>
<keyword evidence="12" id="KW-0670">Pyruvate</keyword>
<protein>
    <recommendedName>
        <fullName evidence="12">UDP-N-acetylglucosamine 1-carboxyvinyltransferase</fullName>
        <ecNumber evidence="12">2.5.1.7</ecNumber>
    </recommendedName>
    <alternativeName>
        <fullName evidence="12">Enoylpyruvate transferase</fullName>
    </alternativeName>
    <alternativeName>
        <fullName evidence="12">UDP-N-acetylglucosamine enolpyruvyl transferase</fullName>
        <shortName evidence="12">EPT</shortName>
    </alternativeName>
</protein>
<dbReference type="OrthoDB" id="9803760at2"/>
<keyword evidence="7 12" id="KW-0573">Peptidoglycan synthesis</keyword>
<dbReference type="InterPro" id="IPR001986">
    <property type="entry name" value="Enolpyruvate_Tfrase_dom"/>
</dbReference>
<feature type="domain" description="Enolpyruvate transferase" evidence="13">
    <location>
        <begin position="6"/>
        <end position="409"/>
    </location>
</feature>
<feature type="modified residue" description="2-(S-cysteinyl)pyruvic acid O-phosphothioketal" evidence="12">
    <location>
        <position position="119"/>
    </location>
</feature>
<evidence type="ECO:0000256" key="2">
    <source>
        <dbReference type="ARBA" id="ARBA00004752"/>
    </source>
</evidence>
<dbReference type="Gene3D" id="3.65.10.10">
    <property type="entry name" value="Enolpyruvate transferase domain"/>
    <property type="match status" value="2"/>
</dbReference>
<keyword evidence="15" id="KW-1185">Reference proteome</keyword>
<dbReference type="InterPro" id="IPR005750">
    <property type="entry name" value="UDP_GlcNAc_COvinyl_MurA"/>
</dbReference>
<feature type="binding site" evidence="12">
    <location>
        <position position="95"/>
    </location>
    <ligand>
        <name>UDP-N-acetyl-alpha-D-glucosamine</name>
        <dbReference type="ChEBI" id="CHEBI:57705"/>
    </ligand>
</feature>
<comment type="similarity">
    <text evidence="10 12">Belongs to the EPSP synthase family. MurA subfamily.</text>
</comment>
<feature type="active site" description="Proton donor" evidence="12">
    <location>
        <position position="119"/>
    </location>
</feature>
<dbReference type="EC" id="2.5.1.7" evidence="12"/>
<feature type="binding site" evidence="12">
    <location>
        <begin position="124"/>
        <end position="128"/>
    </location>
    <ligand>
        <name>UDP-N-acetyl-alpha-D-glucosamine</name>
        <dbReference type="ChEBI" id="CHEBI:57705"/>
    </ligand>
</feature>
<dbReference type="PANTHER" id="PTHR43783">
    <property type="entry name" value="UDP-N-ACETYLGLUCOSAMINE 1-CARBOXYVINYLTRANSFERASE"/>
    <property type="match status" value="1"/>
</dbReference>
<gene>
    <name evidence="12" type="primary">murA</name>
    <name evidence="14" type="ORF">SAMN05421790_102231</name>
</gene>